<dbReference type="Proteomes" id="UP000287651">
    <property type="component" value="Unassembled WGS sequence"/>
</dbReference>
<feature type="compositionally biased region" description="Basic residues" evidence="1">
    <location>
        <begin position="97"/>
        <end position="109"/>
    </location>
</feature>
<accession>A0A427AK75</accession>
<dbReference type="EMBL" id="AMZH03002154">
    <property type="protein sequence ID" value="RRT76600.1"/>
    <property type="molecule type" value="Genomic_DNA"/>
</dbReference>
<protein>
    <submittedName>
        <fullName evidence="2">Uncharacterized protein</fullName>
    </submittedName>
</protein>
<comment type="caution">
    <text evidence="2">The sequence shown here is derived from an EMBL/GenBank/DDBJ whole genome shotgun (WGS) entry which is preliminary data.</text>
</comment>
<name>A0A427AK75_ENSVE</name>
<reference evidence="2 3" key="1">
    <citation type="journal article" date="2014" name="Agronomy (Basel)">
        <title>A Draft Genome Sequence for Ensete ventricosum, the Drought-Tolerant Tree Against Hunger.</title>
        <authorList>
            <person name="Harrison J."/>
            <person name="Moore K.A."/>
            <person name="Paszkiewicz K."/>
            <person name="Jones T."/>
            <person name="Grant M."/>
            <person name="Ambacheew D."/>
            <person name="Muzemil S."/>
            <person name="Studholme D.J."/>
        </authorList>
    </citation>
    <scope>NUCLEOTIDE SEQUENCE [LARGE SCALE GENOMIC DNA]</scope>
</reference>
<sequence length="124" mass="13501">MPTRETLAHESQNTRRKPKTGEGRTVFYRDGRDVAQGQPYKLAEPDTGQPGLTPGSGRRFARGDLKVCCSLLDPVRLEGEGGLGGDGRDSQGFVRFGGRHGSRLGHPHACRTGPGPRSRAHQRR</sequence>
<evidence type="ECO:0000313" key="3">
    <source>
        <dbReference type="Proteomes" id="UP000287651"/>
    </source>
</evidence>
<feature type="region of interest" description="Disordered" evidence="1">
    <location>
        <begin position="1"/>
        <end position="60"/>
    </location>
</feature>
<evidence type="ECO:0000256" key="1">
    <source>
        <dbReference type="SAM" id="MobiDB-lite"/>
    </source>
</evidence>
<dbReference type="AlphaFoldDB" id="A0A427AK75"/>
<evidence type="ECO:0000313" key="2">
    <source>
        <dbReference type="EMBL" id="RRT76600.1"/>
    </source>
</evidence>
<organism evidence="2 3">
    <name type="scientific">Ensete ventricosum</name>
    <name type="common">Abyssinian banana</name>
    <name type="synonym">Musa ensete</name>
    <dbReference type="NCBI Taxonomy" id="4639"/>
    <lineage>
        <taxon>Eukaryota</taxon>
        <taxon>Viridiplantae</taxon>
        <taxon>Streptophyta</taxon>
        <taxon>Embryophyta</taxon>
        <taxon>Tracheophyta</taxon>
        <taxon>Spermatophyta</taxon>
        <taxon>Magnoliopsida</taxon>
        <taxon>Liliopsida</taxon>
        <taxon>Zingiberales</taxon>
        <taxon>Musaceae</taxon>
        <taxon>Ensete</taxon>
    </lineage>
</organism>
<feature type="region of interest" description="Disordered" evidence="1">
    <location>
        <begin position="78"/>
        <end position="124"/>
    </location>
</feature>
<gene>
    <name evidence="2" type="ORF">B296_00007815</name>
</gene>
<proteinExistence type="predicted"/>
<feature type="compositionally biased region" description="Basic and acidic residues" evidence="1">
    <location>
        <begin position="19"/>
        <end position="33"/>
    </location>
</feature>